<evidence type="ECO:0000256" key="7">
    <source>
        <dbReference type="ARBA" id="ARBA00022990"/>
    </source>
</evidence>
<keyword evidence="3" id="KW-0678">Repressor</keyword>
<keyword evidence="6" id="KW-0156">Chromatin regulator</keyword>
<feature type="repeat" description="WD" evidence="11">
    <location>
        <begin position="328"/>
        <end position="361"/>
    </location>
</feature>
<dbReference type="GO" id="GO:0006355">
    <property type="term" value="P:regulation of DNA-templated transcription"/>
    <property type="evidence" value="ECO:0007669"/>
    <property type="project" value="UniProtKB-ARBA"/>
</dbReference>
<evidence type="ECO:0000256" key="4">
    <source>
        <dbReference type="ARBA" id="ARBA00022574"/>
    </source>
</evidence>
<proteinExistence type="inferred from homology"/>
<dbReference type="AlphaFoldDB" id="A0A2P6RK88"/>
<dbReference type="Proteomes" id="UP000238479">
    <property type="component" value="Chromosome 2"/>
</dbReference>
<comment type="caution">
    <text evidence="14">The sequence shown here is derived from an EMBL/GenBank/DDBJ whole genome shotgun (WGS) entry which is preliminary data.</text>
</comment>
<dbReference type="PROSITE" id="PS50294">
    <property type="entry name" value="WD_REPEATS_REGION"/>
    <property type="match status" value="1"/>
</dbReference>
<dbReference type="EMBL" id="PDCK01000040">
    <property type="protein sequence ID" value="PRQ46844.1"/>
    <property type="molecule type" value="Genomic_DNA"/>
</dbReference>
<dbReference type="GO" id="GO:0040029">
    <property type="term" value="P:epigenetic regulation of gene expression"/>
    <property type="evidence" value="ECO:0007669"/>
    <property type="project" value="UniProtKB-ARBA"/>
</dbReference>
<keyword evidence="5" id="KW-0677">Repeat</keyword>
<evidence type="ECO:0000256" key="2">
    <source>
        <dbReference type="ARBA" id="ARBA00009341"/>
    </source>
</evidence>
<dbReference type="STRING" id="74649.A0A2P6RK88"/>
<organism evidence="14 15">
    <name type="scientific">Rosa chinensis</name>
    <name type="common">China rose</name>
    <dbReference type="NCBI Taxonomy" id="74649"/>
    <lineage>
        <taxon>Eukaryota</taxon>
        <taxon>Viridiplantae</taxon>
        <taxon>Streptophyta</taxon>
        <taxon>Embryophyta</taxon>
        <taxon>Tracheophyta</taxon>
        <taxon>Spermatophyta</taxon>
        <taxon>Magnoliopsida</taxon>
        <taxon>eudicotyledons</taxon>
        <taxon>Gunneridae</taxon>
        <taxon>Pentapetalae</taxon>
        <taxon>rosids</taxon>
        <taxon>fabids</taxon>
        <taxon>Rosales</taxon>
        <taxon>Rosaceae</taxon>
        <taxon>Rosoideae</taxon>
        <taxon>Rosoideae incertae sedis</taxon>
        <taxon>Rosa</taxon>
    </lineage>
</organism>
<evidence type="ECO:0000256" key="3">
    <source>
        <dbReference type="ARBA" id="ARBA00022491"/>
    </source>
</evidence>
<feature type="repeat" description="WD" evidence="11">
    <location>
        <begin position="214"/>
        <end position="246"/>
    </location>
</feature>
<evidence type="ECO:0000256" key="6">
    <source>
        <dbReference type="ARBA" id="ARBA00022853"/>
    </source>
</evidence>
<dbReference type="InterPro" id="IPR036322">
    <property type="entry name" value="WD40_repeat_dom_sf"/>
</dbReference>
<keyword evidence="8" id="KW-0805">Transcription regulation</keyword>
<dbReference type="SUPFAM" id="SSF50978">
    <property type="entry name" value="WD40 repeat-like"/>
    <property type="match status" value="1"/>
</dbReference>
<dbReference type="Pfam" id="PF00400">
    <property type="entry name" value="WD40"/>
    <property type="match status" value="4"/>
</dbReference>
<feature type="domain" description="Histone-binding protein RBBP4-like N-terminal" evidence="13">
    <location>
        <begin position="55"/>
        <end position="122"/>
    </location>
</feature>
<evidence type="ECO:0000313" key="14">
    <source>
        <dbReference type="EMBL" id="PRQ46844.1"/>
    </source>
</evidence>
<dbReference type="OMA" id="VQWCPDR"/>
<dbReference type="FunFam" id="2.130.10.10:FF:000857">
    <property type="entry name" value="WD-40 repeat-containing protein MSI4"/>
    <property type="match status" value="1"/>
</dbReference>
<dbReference type="InterPro" id="IPR015943">
    <property type="entry name" value="WD40/YVTN_repeat-like_dom_sf"/>
</dbReference>
<dbReference type="PANTHER" id="PTHR22850">
    <property type="entry name" value="WD40 REPEAT FAMILY"/>
    <property type="match status" value="1"/>
</dbReference>
<dbReference type="OrthoDB" id="427795at2759"/>
<reference evidence="14 15" key="1">
    <citation type="journal article" date="2018" name="Nat. Genet.">
        <title>The Rosa genome provides new insights in the design of modern roses.</title>
        <authorList>
            <person name="Bendahmane M."/>
        </authorList>
    </citation>
    <scope>NUCLEOTIDE SEQUENCE [LARGE SCALE GENOMIC DNA]</scope>
    <source>
        <strain evidence="15">cv. Old Blush</strain>
    </source>
</reference>
<comment type="subcellular location">
    <subcellularLocation>
        <location evidence="1">Nucleus</location>
    </subcellularLocation>
</comment>
<feature type="repeat" description="WD" evidence="11">
    <location>
        <begin position="377"/>
        <end position="419"/>
    </location>
</feature>
<feature type="region of interest" description="Disordered" evidence="12">
    <location>
        <begin position="246"/>
        <end position="282"/>
    </location>
</feature>
<name>A0A2P6RK88_ROSCH</name>
<comment type="similarity">
    <text evidence="2">Belongs to the WD repeat RBAP46/RBAP48/MSI1 family.</text>
</comment>
<dbReference type="PROSITE" id="PS50082">
    <property type="entry name" value="WD_REPEATS_2"/>
    <property type="match status" value="4"/>
</dbReference>
<accession>A0A2P6RK88</accession>
<evidence type="ECO:0000256" key="10">
    <source>
        <dbReference type="ARBA" id="ARBA00023242"/>
    </source>
</evidence>
<feature type="repeat" description="WD" evidence="11">
    <location>
        <begin position="283"/>
        <end position="325"/>
    </location>
</feature>
<dbReference type="GO" id="GO:0035098">
    <property type="term" value="C:ESC/E(Z) complex"/>
    <property type="evidence" value="ECO:0007669"/>
    <property type="project" value="UniProtKB-ARBA"/>
</dbReference>
<keyword evidence="10" id="KW-0539">Nucleus</keyword>
<feature type="compositionally biased region" description="Low complexity" evidence="12">
    <location>
        <begin position="1"/>
        <end position="11"/>
    </location>
</feature>
<dbReference type="Pfam" id="PF12265">
    <property type="entry name" value="CAF1C_H4-bd"/>
    <property type="match status" value="1"/>
</dbReference>
<dbReference type="InterPro" id="IPR050459">
    <property type="entry name" value="WD_repeat_RBAP46/RBAP48/MSI1"/>
</dbReference>
<gene>
    <name evidence="14" type="ORF">RchiOBHm_Chr2g0093391</name>
</gene>
<feature type="region of interest" description="Disordered" evidence="12">
    <location>
        <begin position="1"/>
        <end position="54"/>
    </location>
</feature>
<evidence type="ECO:0000313" key="15">
    <source>
        <dbReference type="Proteomes" id="UP000238479"/>
    </source>
</evidence>
<protein>
    <submittedName>
        <fullName evidence="14">Putative transcription factor WD40-like family</fullName>
    </submittedName>
</protein>
<keyword evidence="7" id="KW-0007">Acetylation</keyword>
<evidence type="ECO:0000256" key="1">
    <source>
        <dbReference type="ARBA" id="ARBA00004123"/>
    </source>
</evidence>
<keyword evidence="4 11" id="KW-0853">WD repeat</keyword>
<evidence type="ECO:0000259" key="13">
    <source>
        <dbReference type="Pfam" id="PF12265"/>
    </source>
</evidence>
<evidence type="ECO:0000256" key="12">
    <source>
        <dbReference type="SAM" id="MobiDB-lite"/>
    </source>
</evidence>
<dbReference type="SMART" id="SM00320">
    <property type="entry name" value="WD40"/>
    <property type="match status" value="5"/>
</dbReference>
<dbReference type="Gene3D" id="2.130.10.10">
    <property type="entry name" value="YVTN repeat-like/Quinoprotein amine dehydrogenase"/>
    <property type="match status" value="1"/>
</dbReference>
<sequence length="503" mass="55887">METPSQQQQQQPPAKKKETRGRKPKPKEDKEAHSASKMKKAQQQQQQQQQHSVDEKYSQWKSLVPVLYDWLANHNLVWPSLSCRWGPQLEQATYKNRQRLYLSEQTDGSVPNTLVIANCEVVKRRVAAAEHISQFNEEARSPFVKKYKTIIHPGEVNRIRELPQNTKIVATHTDSPDVLIWDVEAQPNRHAVFGATNSRPDLILTGHQDNAEFALAMCPTEPYVLSGGKDKTVVLWSIQDHIAASTTDPAATKSPGSGGSIIKPGEGNEKTADGPSVAPRGVYQGHEDTVEDVAFCPTSSQEFCSVGDDACLILWDARVGSSPAVKVEKAHDADLHCVDWNPHDDNLILTGSADHSVRMFDRRNLTSGGVGAPIYKFEGHKAAVLCVQWSPDKSSIFGSSAEDGLLNIWDYEKVSKKERTSKNPSSPPGLFFQHAGHRDKVVDFHWNASDPWTVVSVSDDCDTTGGGGTLQIWRMSDLIYRPEEEVLEELEKFKSHVISCAKP</sequence>
<keyword evidence="9" id="KW-0804">Transcription</keyword>
<evidence type="ECO:0000256" key="5">
    <source>
        <dbReference type="ARBA" id="ARBA00022737"/>
    </source>
</evidence>
<keyword evidence="15" id="KW-1185">Reference proteome</keyword>
<evidence type="ECO:0000256" key="8">
    <source>
        <dbReference type="ARBA" id="ARBA00023015"/>
    </source>
</evidence>
<evidence type="ECO:0000256" key="9">
    <source>
        <dbReference type="ARBA" id="ARBA00023163"/>
    </source>
</evidence>
<dbReference type="InterPro" id="IPR022052">
    <property type="entry name" value="Histone-bd_RBBP4-like_N"/>
</dbReference>
<evidence type="ECO:0000256" key="11">
    <source>
        <dbReference type="PROSITE-ProRule" id="PRU00221"/>
    </source>
</evidence>
<dbReference type="InterPro" id="IPR001680">
    <property type="entry name" value="WD40_rpt"/>
</dbReference>
<dbReference type="Gramene" id="PRQ46844">
    <property type="protein sequence ID" value="PRQ46844"/>
    <property type="gene ID" value="RchiOBHm_Chr2g0093391"/>
</dbReference>